<keyword evidence="10" id="KW-1185">Reference proteome</keyword>
<evidence type="ECO:0000256" key="7">
    <source>
        <dbReference type="RuleBase" id="RU363059"/>
    </source>
</evidence>
<keyword evidence="6 7" id="KW-0472">Membrane</keyword>
<proteinExistence type="inferred from homology"/>
<comment type="similarity">
    <text evidence="2 7">Belongs to the derlin family.</text>
</comment>
<keyword evidence="3 7" id="KW-0812">Transmembrane</keyword>
<protein>
    <recommendedName>
        <fullName evidence="7">Derlin</fullName>
    </recommendedName>
</protein>
<dbReference type="OrthoDB" id="1716531at2759"/>
<gene>
    <name evidence="9" type="ORF">Ocin01_16644</name>
</gene>
<dbReference type="SUPFAM" id="SSF144091">
    <property type="entry name" value="Rhomboid-like"/>
    <property type="match status" value="1"/>
</dbReference>
<dbReference type="AlphaFoldDB" id="A0A1D2MAM4"/>
<feature type="transmembrane region" description="Helical" evidence="7">
    <location>
        <begin position="144"/>
        <end position="166"/>
    </location>
</feature>
<dbReference type="GO" id="GO:0005789">
    <property type="term" value="C:endoplasmic reticulum membrane"/>
    <property type="evidence" value="ECO:0007669"/>
    <property type="project" value="UniProtKB-SubCell"/>
</dbReference>
<feature type="transmembrane region" description="Helical" evidence="7">
    <location>
        <begin position="55"/>
        <end position="78"/>
    </location>
</feature>
<dbReference type="InterPro" id="IPR035952">
    <property type="entry name" value="Rhomboid-like_sf"/>
</dbReference>
<comment type="subcellular location">
    <subcellularLocation>
        <location evidence="1 7">Endoplasmic reticulum membrane</location>
        <topology evidence="1 7">Multi-pass membrane protein</topology>
    </subcellularLocation>
</comment>
<dbReference type="STRING" id="48709.A0A1D2MAM4"/>
<reference evidence="9 10" key="1">
    <citation type="journal article" date="2016" name="Genome Biol. Evol.">
        <title>Gene Family Evolution Reflects Adaptation to Soil Environmental Stressors in the Genome of the Collembolan Orchesella cincta.</title>
        <authorList>
            <person name="Faddeeva-Vakhrusheva A."/>
            <person name="Derks M.F."/>
            <person name="Anvar S.Y."/>
            <person name="Agamennone V."/>
            <person name="Suring W."/>
            <person name="Smit S."/>
            <person name="van Straalen N.M."/>
            <person name="Roelofs D."/>
        </authorList>
    </citation>
    <scope>NUCLEOTIDE SEQUENCE [LARGE SCALE GENOMIC DNA]</scope>
    <source>
        <tissue evidence="9">Mixed pool</tissue>
    </source>
</reference>
<dbReference type="InterPro" id="IPR007599">
    <property type="entry name" value="DER1"/>
</dbReference>
<feature type="region of interest" description="Disordered" evidence="8">
    <location>
        <begin position="257"/>
        <end position="282"/>
    </location>
</feature>
<dbReference type="EMBL" id="LJIJ01002222">
    <property type="protein sequence ID" value="ODM90037.1"/>
    <property type="molecule type" value="Genomic_DNA"/>
</dbReference>
<organism evidence="9 10">
    <name type="scientific">Orchesella cincta</name>
    <name type="common">Springtail</name>
    <name type="synonym">Podura cincta</name>
    <dbReference type="NCBI Taxonomy" id="48709"/>
    <lineage>
        <taxon>Eukaryota</taxon>
        <taxon>Metazoa</taxon>
        <taxon>Ecdysozoa</taxon>
        <taxon>Arthropoda</taxon>
        <taxon>Hexapoda</taxon>
        <taxon>Collembola</taxon>
        <taxon>Entomobryomorpha</taxon>
        <taxon>Entomobryoidea</taxon>
        <taxon>Orchesellidae</taxon>
        <taxon>Orchesellinae</taxon>
        <taxon>Orchesella</taxon>
    </lineage>
</organism>
<evidence type="ECO:0000256" key="2">
    <source>
        <dbReference type="ARBA" id="ARBA00008917"/>
    </source>
</evidence>
<dbReference type="Pfam" id="PF04511">
    <property type="entry name" value="DER1"/>
    <property type="match status" value="1"/>
</dbReference>
<evidence type="ECO:0000256" key="6">
    <source>
        <dbReference type="ARBA" id="ARBA00023136"/>
    </source>
</evidence>
<comment type="caution">
    <text evidence="9">The sequence shown here is derived from an EMBL/GenBank/DDBJ whole genome shotgun (WGS) entry which is preliminary data.</text>
</comment>
<evidence type="ECO:0000256" key="8">
    <source>
        <dbReference type="SAM" id="MobiDB-lite"/>
    </source>
</evidence>
<keyword evidence="5 7" id="KW-1133">Transmembrane helix</keyword>
<accession>A0A1D2MAM4</accession>
<dbReference type="GO" id="GO:0036503">
    <property type="term" value="P:ERAD pathway"/>
    <property type="evidence" value="ECO:0007669"/>
    <property type="project" value="UniProtKB-ARBA"/>
</dbReference>
<dbReference type="Proteomes" id="UP000094527">
    <property type="component" value="Unassembled WGS sequence"/>
</dbReference>
<keyword evidence="4 7" id="KW-0256">Endoplasmic reticulum</keyword>
<feature type="transmembrane region" description="Helical" evidence="7">
    <location>
        <begin position="237"/>
        <end position="256"/>
    </location>
</feature>
<evidence type="ECO:0000256" key="1">
    <source>
        <dbReference type="ARBA" id="ARBA00004477"/>
    </source>
</evidence>
<evidence type="ECO:0000313" key="9">
    <source>
        <dbReference type="EMBL" id="ODM90037.1"/>
    </source>
</evidence>
<evidence type="ECO:0000256" key="5">
    <source>
        <dbReference type="ARBA" id="ARBA00022989"/>
    </source>
</evidence>
<evidence type="ECO:0000256" key="3">
    <source>
        <dbReference type="ARBA" id="ARBA00022692"/>
    </source>
</evidence>
<evidence type="ECO:0000313" key="10">
    <source>
        <dbReference type="Proteomes" id="UP000094527"/>
    </source>
</evidence>
<dbReference type="OMA" id="DFVFMFF"/>
<comment type="function">
    <text evidence="7">May be involved in the degradation of misfolded endoplasmic reticulum (ER) luminal proteins.</text>
</comment>
<dbReference type="PANTHER" id="PTHR11009">
    <property type="entry name" value="DER1-LIKE PROTEIN, DERLIN"/>
    <property type="match status" value="1"/>
</dbReference>
<dbReference type="FunFam" id="1.20.1540.10:FF:000016">
    <property type="entry name" value="Derlin"/>
    <property type="match status" value="1"/>
</dbReference>
<sequence length="282" mass="32704">MAQFHSLWNNYLEIPPVTRAFTTACVLTTVAVHMELVTPYDLYFNPYLIVMQHQWWRLLTTFLFLGTISFNFVFNIAFTHRYCRTLEEASYRGKTADFVMMFIFGGVSTVIIAYFINMIFLGQAFTMMLIYVWSRHNPMVRMSFFGVFNFQAPLLPLVLLGFSFLLGNSVQTDLIGIVVGHSYYFLHDVFPNQPNGFRILKTPQFMRRLLDPAQEDDPNYNPLPEDRPGSQTLKWKVVMMFLGCVIFASLPLTGGFDWGAPPPQQPEPEQRRDEPEDEDQIM</sequence>
<dbReference type="Gene3D" id="1.20.1540.10">
    <property type="entry name" value="Rhomboid-like"/>
    <property type="match status" value="1"/>
</dbReference>
<evidence type="ECO:0000256" key="4">
    <source>
        <dbReference type="ARBA" id="ARBA00022824"/>
    </source>
</evidence>
<name>A0A1D2MAM4_ORCCI</name>
<feature type="transmembrane region" description="Helical" evidence="7">
    <location>
        <begin position="99"/>
        <end position="132"/>
    </location>
</feature>